<reference evidence="1" key="1">
    <citation type="submission" date="2019-08" db="EMBL/GenBank/DDBJ databases">
        <authorList>
            <person name="Kucharzyk K."/>
            <person name="Murdoch R.W."/>
            <person name="Higgins S."/>
            <person name="Loffler F."/>
        </authorList>
    </citation>
    <scope>NUCLEOTIDE SEQUENCE</scope>
</reference>
<dbReference type="InterPro" id="IPR010327">
    <property type="entry name" value="FldB/FldC_alpha/beta"/>
</dbReference>
<dbReference type="EMBL" id="VSSQ01001579">
    <property type="protein sequence ID" value="MPM09511.1"/>
    <property type="molecule type" value="Genomic_DNA"/>
</dbReference>
<dbReference type="EC" id="4.2.1.167" evidence="1"/>
<protein>
    <submittedName>
        <fullName evidence="1">(R)-2-hydroxyglutaryl-CoA dehydratase, subunit beta</fullName>
        <ecNumber evidence="1">4.2.1.167</ecNumber>
    </submittedName>
</protein>
<dbReference type="Pfam" id="PF06050">
    <property type="entry name" value="HGD-D"/>
    <property type="match status" value="1"/>
</dbReference>
<dbReference type="GO" id="GO:0016829">
    <property type="term" value="F:lyase activity"/>
    <property type="evidence" value="ECO:0007669"/>
    <property type="project" value="UniProtKB-KW"/>
</dbReference>
<accession>A0A644X0U4</accession>
<name>A0A644X0U4_9ZZZZ</name>
<evidence type="ECO:0000313" key="1">
    <source>
        <dbReference type="EMBL" id="MPM09511.1"/>
    </source>
</evidence>
<sequence length="46" mass="5028">MEYPSLKKALEEAEIPSVVIGVDQQMKDFGQARTALQAFGDMLAAE</sequence>
<gene>
    <name evidence="1" type="primary">hgdB_2</name>
    <name evidence="1" type="ORF">SDC9_55831</name>
</gene>
<dbReference type="AlphaFoldDB" id="A0A644X0U4"/>
<organism evidence="1">
    <name type="scientific">bioreactor metagenome</name>
    <dbReference type="NCBI Taxonomy" id="1076179"/>
    <lineage>
        <taxon>unclassified sequences</taxon>
        <taxon>metagenomes</taxon>
        <taxon>ecological metagenomes</taxon>
    </lineage>
</organism>
<dbReference type="Gene3D" id="3.40.50.11900">
    <property type="match status" value="1"/>
</dbReference>
<keyword evidence="1" id="KW-0456">Lyase</keyword>
<comment type="caution">
    <text evidence="1">The sequence shown here is derived from an EMBL/GenBank/DDBJ whole genome shotgun (WGS) entry which is preliminary data.</text>
</comment>
<proteinExistence type="predicted"/>